<reference evidence="4 5" key="1">
    <citation type="submission" date="2012-12" db="EMBL/GenBank/DDBJ databases">
        <title>Genome assembly of Marinobacter sp. AK21.</title>
        <authorList>
            <person name="Khatri I."/>
            <person name="Kumar R."/>
            <person name="Vaidya B."/>
            <person name="Subramanian S."/>
            <person name="Pinnaka A."/>
        </authorList>
    </citation>
    <scope>NUCLEOTIDE SEQUENCE [LARGE SCALE GENOMIC DNA]</scope>
    <source>
        <strain evidence="4 5">AK21</strain>
    </source>
</reference>
<dbReference type="PANTHER" id="PTHR42760:SF115">
    <property type="entry name" value="3-OXOACYL-[ACYL-CARRIER-PROTEIN] REDUCTASE FABG"/>
    <property type="match status" value="1"/>
</dbReference>
<dbReference type="FunFam" id="3.40.50.720:FF:000084">
    <property type="entry name" value="Short-chain dehydrogenase reductase"/>
    <property type="match status" value="1"/>
</dbReference>
<dbReference type="EMBL" id="ANIE01000007">
    <property type="protein sequence ID" value="KEF30511.1"/>
    <property type="molecule type" value="Genomic_DNA"/>
</dbReference>
<proteinExistence type="inferred from homology"/>
<dbReference type="Proteomes" id="UP000035057">
    <property type="component" value="Unassembled WGS sequence"/>
</dbReference>
<dbReference type="SUPFAM" id="SSF51735">
    <property type="entry name" value="NAD(P)-binding Rossmann-fold domains"/>
    <property type="match status" value="1"/>
</dbReference>
<dbReference type="PRINTS" id="PR00081">
    <property type="entry name" value="GDHRDH"/>
</dbReference>
<comment type="caution">
    <text evidence="4">The sequence shown here is derived from an EMBL/GenBank/DDBJ whole genome shotgun (WGS) entry which is preliminary data.</text>
</comment>
<feature type="domain" description="Ketoreductase" evidence="3">
    <location>
        <begin position="7"/>
        <end position="181"/>
    </location>
</feature>
<keyword evidence="2" id="KW-0560">Oxidoreductase</keyword>
<dbReference type="PRINTS" id="PR00080">
    <property type="entry name" value="SDRFAMILY"/>
</dbReference>
<protein>
    <submittedName>
        <fullName evidence="4">3-oxoacyl-[acyl-carrier protein] reductase</fullName>
    </submittedName>
</protein>
<dbReference type="PANTHER" id="PTHR42760">
    <property type="entry name" value="SHORT-CHAIN DEHYDROGENASES/REDUCTASES FAMILY MEMBER"/>
    <property type="match status" value="1"/>
</dbReference>
<evidence type="ECO:0000259" key="3">
    <source>
        <dbReference type="SMART" id="SM00822"/>
    </source>
</evidence>
<dbReference type="Gene3D" id="3.40.50.720">
    <property type="entry name" value="NAD(P)-binding Rossmann-like Domain"/>
    <property type="match status" value="1"/>
</dbReference>
<comment type="similarity">
    <text evidence="1">Belongs to the short-chain dehydrogenases/reductases (SDR) family.</text>
</comment>
<evidence type="ECO:0000313" key="5">
    <source>
        <dbReference type="Proteomes" id="UP000035057"/>
    </source>
</evidence>
<dbReference type="InterPro" id="IPR057326">
    <property type="entry name" value="KR_dom"/>
</dbReference>
<gene>
    <name evidence="4" type="ORF">D777_02453</name>
</gene>
<sequence>MSKLTGKTALITGGTTGIGYATARLFLDEGANVVITGQNEERVKSAGESLGDGALAIQADVSSMDDMARLVQQIKDKFGKLDVLFANAGIACPMPFSDVNEDNMNNQIDVNFKGVIYSIQSALPILKNPSSVVITSTTLIEKGVAGMSVYAATKAAVRSLARTLSAEFAGRGIRVNCISPGLIETPIYSKLGMSEEAVSEWAGQLLTKVPAARLGQADEVAKTVLYMASDDSAYMVGESVLLDGGMANI</sequence>
<organism evidence="4 5">
    <name type="scientific">Marinobacter nitratireducens</name>
    <dbReference type="NCBI Taxonomy" id="1137280"/>
    <lineage>
        <taxon>Bacteria</taxon>
        <taxon>Pseudomonadati</taxon>
        <taxon>Pseudomonadota</taxon>
        <taxon>Gammaproteobacteria</taxon>
        <taxon>Pseudomonadales</taxon>
        <taxon>Marinobacteraceae</taxon>
        <taxon>Marinobacter</taxon>
    </lineage>
</organism>
<keyword evidence="5" id="KW-1185">Reference proteome</keyword>
<evidence type="ECO:0000256" key="2">
    <source>
        <dbReference type="ARBA" id="ARBA00023002"/>
    </source>
</evidence>
<dbReference type="InterPro" id="IPR002347">
    <property type="entry name" value="SDR_fam"/>
</dbReference>
<evidence type="ECO:0000313" key="4">
    <source>
        <dbReference type="EMBL" id="KEF30511.1"/>
    </source>
</evidence>
<accession>A0A072MZ30</accession>
<dbReference type="RefSeq" id="WP_201443368.1">
    <property type="nucleotide sequence ID" value="NZ_ANIE01000007.1"/>
</dbReference>
<evidence type="ECO:0000256" key="1">
    <source>
        <dbReference type="ARBA" id="ARBA00006484"/>
    </source>
</evidence>
<dbReference type="CDD" id="cd05233">
    <property type="entry name" value="SDR_c"/>
    <property type="match status" value="1"/>
</dbReference>
<dbReference type="AlphaFoldDB" id="A0A072MZ30"/>
<dbReference type="InterPro" id="IPR036291">
    <property type="entry name" value="NAD(P)-bd_dom_sf"/>
</dbReference>
<dbReference type="SMART" id="SM00822">
    <property type="entry name" value="PKS_KR"/>
    <property type="match status" value="1"/>
</dbReference>
<dbReference type="STRING" id="1137280.D777_02453"/>
<dbReference type="Pfam" id="PF13561">
    <property type="entry name" value="adh_short_C2"/>
    <property type="match status" value="1"/>
</dbReference>
<dbReference type="GO" id="GO:0016616">
    <property type="term" value="F:oxidoreductase activity, acting on the CH-OH group of donors, NAD or NADP as acceptor"/>
    <property type="evidence" value="ECO:0007669"/>
    <property type="project" value="UniProtKB-ARBA"/>
</dbReference>
<name>A0A072MZ30_9GAMM</name>
<dbReference type="PATRIC" id="fig|1137280.3.peg.2269"/>